<dbReference type="Pfam" id="PF00400">
    <property type="entry name" value="WD40"/>
    <property type="match status" value="2"/>
</dbReference>
<feature type="repeat" description="WD" evidence="3">
    <location>
        <begin position="313"/>
        <end position="354"/>
    </location>
</feature>
<evidence type="ECO:0000256" key="2">
    <source>
        <dbReference type="ARBA" id="ARBA00022737"/>
    </source>
</evidence>
<dbReference type="STRING" id="857342.A0A2T3B7M1"/>
<dbReference type="PROSITE" id="PS50082">
    <property type="entry name" value="WD_REPEATS_2"/>
    <property type="match status" value="2"/>
</dbReference>
<dbReference type="OrthoDB" id="6262491at2759"/>
<dbReference type="InterPro" id="IPR019775">
    <property type="entry name" value="WD40_repeat_CS"/>
</dbReference>
<dbReference type="Proteomes" id="UP000241818">
    <property type="component" value="Unassembled WGS sequence"/>
</dbReference>
<dbReference type="Gene3D" id="2.130.10.10">
    <property type="entry name" value="YVTN repeat-like/Quinoprotein amine dehydrogenase"/>
    <property type="match status" value="2"/>
</dbReference>
<organism evidence="4 5">
    <name type="scientific">Amorphotheca resinae ATCC 22711</name>
    <dbReference type="NCBI Taxonomy" id="857342"/>
    <lineage>
        <taxon>Eukaryota</taxon>
        <taxon>Fungi</taxon>
        <taxon>Dikarya</taxon>
        <taxon>Ascomycota</taxon>
        <taxon>Pezizomycotina</taxon>
        <taxon>Leotiomycetes</taxon>
        <taxon>Helotiales</taxon>
        <taxon>Amorphothecaceae</taxon>
        <taxon>Amorphotheca</taxon>
    </lineage>
</organism>
<evidence type="ECO:0000313" key="4">
    <source>
        <dbReference type="EMBL" id="PSS22860.1"/>
    </source>
</evidence>
<keyword evidence="1 3" id="KW-0853">WD repeat</keyword>
<dbReference type="RefSeq" id="XP_024722906.1">
    <property type="nucleotide sequence ID" value="XM_024862395.1"/>
</dbReference>
<accession>A0A2T3B7M1</accession>
<evidence type="ECO:0000313" key="5">
    <source>
        <dbReference type="Proteomes" id="UP000241818"/>
    </source>
</evidence>
<keyword evidence="5" id="KW-1185">Reference proteome</keyword>
<reference evidence="4 5" key="1">
    <citation type="journal article" date="2018" name="New Phytol.">
        <title>Comparative genomics and transcriptomics depict ericoid mycorrhizal fungi as versatile saprotrophs and plant mutualists.</title>
        <authorList>
            <person name="Martino E."/>
            <person name="Morin E."/>
            <person name="Grelet G.A."/>
            <person name="Kuo A."/>
            <person name="Kohler A."/>
            <person name="Daghino S."/>
            <person name="Barry K.W."/>
            <person name="Cichocki N."/>
            <person name="Clum A."/>
            <person name="Dockter R.B."/>
            <person name="Hainaut M."/>
            <person name="Kuo R.C."/>
            <person name="LaButti K."/>
            <person name="Lindahl B.D."/>
            <person name="Lindquist E.A."/>
            <person name="Lipzen A."/>
            <person name="Khouja H.R."/>
            <person name="Magnuson J."/>
            <person name="Murat C."/>
            <person name="Ohm R.A."/>
            <person name="Singer S.W."/>
            <person name="Spatafora J.W."/>
            <person name="Wang M."/>
            <person name="Veneault-Fourrey C."/>
            <person name="Henrissat B."/>
            <person name="Grigoriev I.V."/>
            <person name="Martin F.M."/>
            <person name="Perotto S."/>
        </authorList>
    </citation>
    <scope>NUCLEOTIDE SEQUENCE [LARGE SCALE GENOMIC DNA]</scope>
    <source>
        <strain evidence="4 5">ATCC 22711</strain>
    </source>
</reference>
<dbReference type="AlphaFoldDB" id="A0A2T3B7M1"/>
<protein>
    <submittedName>
        <fullName evidence="4">Uncharacterized protein</fullName>
    </submittedName>
</protein>
<dbReference type="SMART" id="SM00320">
    <property type="entry name" value="WD40"/>
    <property type="match status" value="6"/>
</dbReference>
<dbReference type="FunFam" id="2.130.10.10:FF:001196">
    <property type="entry name" value="WD repeat protein (AFU_orthologue AFUA_1G12380)"/>
    <property type="match status" value="1"/>
</dbReference>
<dbReference type="PANTHER" id="PTHR19848">
    <property type="entry name" value="WD40 REPEAT PROTEIN"/>
    <property type="match status" value="1"/>
</dbReference>
<dbReference type="InterPro" id="IPR036322">
    <property type="entry name" value="WD40_repeat_dom_sf"/>
</dbReference>
<dbReference type="InParanoid" id="A0A2T3B7M1"/>
<gene>
    <name evidence="4" type="ORF">M430DRAFT_135207</name>
</gene>
<name>A0A2T3B7M1_AMORE</name>
<feature type="repeat" description="WD" evidence="3">
    <location>
        <begin position="120"/>
        <end position="163"/>
    </location>
</feature>
<evidence type="ECO:0000256" key="3">
    <source>
        <dbReference type="PROSITE-ProRule" id="PRU00221"/>
    </source>
</evidence>
<dbReference type="PANTHER" id="PTHR19848:SF8">
    <property type="entry name" value="F-BOX AND WD REPEAT DOMAIN CONTAINING 7"/>
    <property type="match status" value="1"/>
</dbReference>
<dbReference type="PROSITE" id="PS00678">
    <property type="entry name" value="WD_REPEATS_1"/>
    <property type="match status" value="1"/>
</dbReference>
<feature type="non-terminal residue" evidence="4">
    <location>
        <position position="1"/>
    </location>
</feature>
<proteinExistence type="predicted"/>
<keyword evidence="2" id="KW-0677">Repeat</keyword>
<dbReference type="InterPro" id="IPR015943">
    <property type="entry name" value="WD40/YVTN_repeat-like_dom_sf"/>
</dbReference>
<sequence length="397" mass="43496">MSRSTDPGHFFQTDASESIRARKAAKSVNKNGNPIILQSKILNVIPDPSSSTSIYIAESVGCVRKVNVETRDTKTIYKGPTAPLTSVAIGGQGGAFVFAGCWDKDIWSWDRESRTPARRYKGHSDFVKAVVCAKIGGKDCLISGGSDAKIMVWDTATGERLYTLRDQTDTMMAVQDLTIDPEDSTDSEVILVSSSSDPHIRRWRISLSSASQILDSAEQTQGKPTRQTILEHETSVYKILFSGDDDETDLWTASADGSAKCLSRARNWSTEETYEHGDYVRAVVVTTDWVVTAGRNEDVKVWDRATGKLWHVYEGHYEEVTGLVVLAGEKKVVSVSIDGTVRTWGLSKSDLEKAIKEKEEAAKGGAKEDKVAAKQSLLTAEEEAELAELMDSDGDSE</sequence>
<dbReference type="SUPFAM" id="SSF50978">
    <property type="entry name" value="WD40 repeat-like"/>
    <property type="match status" value="1"/>
</dbReference>
<dbReference type="InterPro" id="IPR001680">
    <property type="entry name" value="WD40_rpt"/>
</dbReference>
<dbReference type="EMBL" id="KZ679008">
    <property type="protein sequence ID" value="PSS22860.1"/>
    <property type="molecule type" value="Genomic_DNA"/>
</dbReference>
<evidence type="ECO:0000256" key="1">
    <source>
        <dbReference type="ARBA" id="ARBA00022574"/>
    </source>
</evidence>
<dbReference type="GeneID" id="36570476"/>